<gene>
    <name evidence="2" type="ORF">AN963_08585</name>
</gene>
<dbReference type="NCBIfam" id="NF005559">
    <property type="entry name" value="PRK07231.1"/>
    <property type="match status" value="1"/>
</dbReference>
<dbReference type="RefSeq" id="WP_055744072.1">
    <property type="nucleotide sequence ID" value="NZ_LJJB01000007.1"/>
</dbReference>
<dbReference type="Pfam" id="PF13561">
    <property type="entry name" value="adh_short_C2"/>
    <property type="match status" value="1"/>
</dbReference>
<dbReference type="PRINTS" id="PR00081">
    <property type="entry name" value="GDHRDH"/>
</dbReference>
<dbReference type="InterPro" id="IPR020904">
    <property type="entry name" value="Sc_DH/Rdtase_CS"/>
</dbReference>
<name>A0ABR5NDW1_BRECH</name>
<dbReference type="Proteomes" id="UP000051063">
    <property type="component" value="Unassembled WGS sequence"/>
</dbReference>
<accession>A0ABR5NDW1</accession>
<dbReference type="PRINTS" id="PR00080">
    <property type="entry name" value="SDRFAMILY"/>
</dbReference>
<comment type="similarity">
    <text evidence="1">Belongs to the short-chain dehydrogenases/reductases (SDR) family.</text>
</comment>
<dbReference type="SUPFAM" id="SSF51735">
    <property type="entry name" value="NAD(P)-binding Rossmann-fold domains"/>
    <property type="match status" value="1"/>
</dbReference>
<evidence type="ECO:0000313" key="2">
    <source>
        <dbReference type="EMBL" id="KQL49755.1"/>
    </source>
</evidence>
<dbReference type="EMBL" id="LJJB01000007">
    <property type="protein sequence ID" value="KQL49755.1"/>
    <property type="molecule type" value="Genomic_DNA"/>
</dbReference>
<dbReference type="Gene3D" id="3.40.50.720">
    <property type="entry name" value="NAD(P)-binding Rossmann-like Domain"/>
    <property type="match status" value="1"/>
</dbReference>
<evidence type="ECO:0000256" key="1">
    <source>
        <dbReference type="ARBA" id="ARBA00006484"/>
    </source>
</evidence>
<reference evidence="2 3" key="1">
    <citation type="submission" date="2015-09" db="EMBL/GenBank/DDBJ databases">
        <title>Genome sequencing project for genomic taxonomy and phylogenomics of Bacillus-like bacteria.</title>
        <authorList>
            <person name="Liu B."/>
            <person name="Wang J."/>
            <person name="Zhu Y."/>
            <person name="Liu G."/>
            <person name="Chen Q."/>
            <person name="Chen Z."/>
            <person name="Lan J."/>
            <person name="Che J."/>
            <person name="Ge C."/>
            <person name="Shi H."/>
            <person name="Pan Z."/>
            <person name="Liu X."/>
        </authorList>
    </citation>
    <scope>NUCLEOTIDE SEQUENCE [LARGE SCALE GENOMIC DNA]</scope>
    <source>
        <strain evidence="2 3">DSM 8552</strain>
    </source>
</reference>
<evidence type="ECO:0000313" key="3">
    <source>
        <dbReference type="Proteomes" id="UP000051063"/>
    </source>
</evidence>
<dbReference type="InterPro" id="IPR036291">
    <property type="entry name" value="NAD(P)-bd_dom_sf"/>
</dbReference>
<keyword evidence="3" id="KW-1185">Reference proteome</keyword>
<dbReference type="PANTHER" id="PTHR42760">
    <property type="entry name" value="SHORT-CHAIN DEHYDROGENASES/REDUCTASES FAMILY MEMBER"/>
    <property type="match status" value="1"/>
</dbReference>
<organism evidence="2 3">
    <name type="scientific">Brevibacillus choshinensis</name>
    <dbReference type="NCBI Taxonomy" id="54911"/>
    <lineage>
        <taxon>Bacteria</taxon>
        <taxon>Bacillati</taxon>
        <taxon>Bacillota</taxon>
        <taxon>Bacilli</taxon>
        <taxon>Bacillales</taxon>
        <taxon>Paenibacillaceae</taxon>
        <taxon>Brevibacillus</taxon>
    </lineage>
</organism>
<protein>
    <submittedName>
        <fullName evidence="2">2-deoxy-D-gluconate 3-dehydrogenase</fullName>
    </submittedName>
</protein>
<proteinExistence type="inferred from homology"/>
<sequence>MYLPSVRLDNQVAIVTGAGKGIGRALAIGLAEAGADVALLARTQDDLESVAFEIEKLGRTAYPIQVDMTKRIEIEQAVHSIIDRAGKIDILVNNAGTNIRRNALEVTDEEWEKIIDTNLKSAYIMSQVVAHQMKERGRGKIINISSVDGHLAALSGVAYGATKAALIQMTKIHAVEWAQYGIHVNAIGPYFFKTPLTEKVLADPVVLEEIIARTPMRRIGELEDLVGPTVFLASNMSNYITGQTLFVDGGMTIYGN</sequence>
<dbReference type="InterPro" id="IPR002347">
    <property type="entry name" value="SDR_fam"/>
</dbReference>
<comment type="caution">
    <text evidence="2">The sequence shown here is derived from an EMBL/GenBank/DDBJ whole genome shotgun (WGS) entry which is preliminary data.</text>
</comment>
<dbReference type="PROSITE" id="PS00061">
    <property type="entry name" value="ADH_SHORT"/>
    <property type="match status" value="1"/>
</dbReference>